<keyword evidence="2" id="KW-0732">Signal</keyword>
<dbReference type="GO" id="GO:0008745">
    <property type="term" value="F:N-acetylmuramoyl-L-alanine amidase activity"/>
    <property type="evidence" value="ECO:0007669"/>
    <property type="project" value="InterPro"/>
</dbReference>
<comment type="similarity">
    <text evidence="1">Belongs to the N-acetylmuramoyl-L-alanine amidase 2 family.</text>
</comment>
<evidence type="ECO:0000313" key="5">
    <source>
        <dbReference type="Proteomes" id="UP000238083"/>
    </source>
</evidence>
<dbReference type="InterPro" id="IPR002502">
    <property type="entry name" value="Amidase_domain"/>
</dbReference>
<evidence type="ECO:0000313" key="4">
    <source>
        <dbReference type="EMBL" id="PRY12565.1"/>
    </source>
</evidence>
<dbReference type="PANTHER" id="PTHR11022:SF41">
    <property type="entry name" value="PEPTIDOGLYCAN-RECOGNITION PROTEIN LC-RELATED"/>
    <property type="match status" value="1"/>
</dbReference>
<comment type="caution">
    <text evidence="4">The sequence shown here is derived from an EMBL/GenBank/DDBJ whole genome shotgun (WGS) entry which is preliminary data.</text>
</comment>
<proteinExistence type="inferred from homology"/>
<dbReference type="Pfam" id="PF01510">
    <property type="entry name" value="Amidase_2"/>
    <property type="match status" value="1"/>
</dbReference>
<gene>
    <name evidence="4" type="ORF">CLV37_110125</name>
</gene>
<keyword evidence="5" id="KW-1185">Reference proteome</keyword>
<evidence type="ECO:0000256" key="2">
    <source>
        <dbReference type="SAM" id="SignalP"/>
    </source>
</evidence>
<dbReference type="SMART" id="SM00701">
    <property type="entry name" value="PGRP"/>
    <property type="match status" value="1"/>
</dbReference>
<dbReference type="Gene3D" id="3.40.80.10">
    <property type="entry name" value="Peptidoglycan recognition protein-like"/>
    <property type="match status" value="1"/>
</dbReference>
<dbReference type="Pfam" id="PF08310">
    <property type="entry name" value="LGFP"/>
    <property type="match status" value="3"/>
</dbReference>
<accession>A0A2T0R0D1</accession>
<sequence>MRPLPPLSRRAALTGSALAALGVPLTAGAAHALGSGGVRTHDLSGARDLLSSGRAVAVGVDGGSMLGVVFGDGPVPAAVAVRVTRAGSGPGEWTDLPVEDGATDPVWTGELGRGALVEVRLPSGVRGARLAVVDPGPGPARGRDLAAGADRPAVRSRADWGADESLRRGEPAVADTVRAAIVHHTADGGRYTRAEVPAVIRGTYRYHTQTLGWDDLGYNVLVDRFGGIWEGRAGGLDRPVVGAHAAGVNTGTFGVSMMGDFTAVAPTDACLQSVAAVIAWKFSLHGVDARGRAQLTASGGGSSRFAAGQPVTIDAISGHRDVGFTACPGDVGYTRMDDVRARVAALQGSPGGSSPIARKHATVAALLGAPTSAEGDALRGGRFRHYEHGSIYHQPALGTHVVRGSHTGKYASLGWEWSALGFPTADTTNLPGGVGSFTHFEHGSIYRRDGHAPHVVLGAIRGTWAARGWENSPLGFPVSDEYDVPGGRASDFEGGRLRWDAATGRVS</sequence>
<dbReference type="GO" id="GO:0009253">
    <property type="term" value="P:peptidoglycan catabolic process"/>
    <property type="evidence" value="ECO:0007669"/>
    <property type="project" value="InterPro"/>
</dbReference>
<feature type="chain" id="PRO_5038654429" evidence="2">
    <location>
        <begin position="33"/>
        <end position="507"/>
    </location>
</feature>
<dbReference type="InterPro" id="IPR013207">
    <property type="entry name" value="LGFP"/>
</dbReference>
<protein>
    <submittedName>
        <fullName evidence="4">LGFP repeat-containing protein</fullName>
    </submittedName>
</protein>
<dbReference type="RefSeq" id="WP_106213372.1">
    <property type="nucleotide sequence ID" value="NZ_PVZF01000010.1"/>
</dbReference>
<dbReference type="AlphaFoldDB" id="A0A2T0R0D1"/>
<dbReference type="PROSITE" id="PS51318">
    <property type="entry name" value="TAT"/>
    <property type="match status" value="1"/>
</dbReference>
<dbReference type="InterPro" id="IPR006311">
    <property type="entry name" value="TAT_signal"/>
</dbReference>
<feature type="signal peptide" evidence="2">
    <location>
        <begin position="1"/>
        <end position="32"/>
    </location>
</feature>
<dbReference type="EMBL" id="PVZF01000010">
    <property type="protein sequence ID" value="PRY12565.1"/>
    <property type="molecule type" value="Genomic_DNA"/>
</dbReference>
<dbReference type="InterPro" id="IPR015510">
    <property type="entry name" value="PGRP"/>
</dbReference>
<dbReference type="InterPro" id="IPR036505">
    <property type="entry name" value="Amidase/PGRP_sf"/>
</dbReference>
<organism evidence="4 5">
    <name type="scientific">Kineococcus rhizosphaerae</name>
    <dbReference type="NCBI Taxonomy" id="559628"/>
    <lineage>
        <taxon>Bacteria</taxon>
        <taxon>Bacillati</taxon>
        <taxon>Actinomycetota</taxon>
        <taxon>Actinomycetes</taxon>
        <taxon>Kineosporiales</taxon>
        <taxon>Kineosporiaceae</taxon>
        <taxon>Kineococcus</taxon>
    </lineage>
</organism>
<name>A0A2T0R0D1_9ACTN</name>
<dbReference type="SUPFAM" id="SSF55846">
    <property type="entry name" value="N-acetylmuramoyl-L-alanine amidase-like"/>
    <property type="match status" value="1"/>
</dbReference>
<dbReference type="Proteomes" id="UP000238083">
    <property type="component" value="Unassembled WGS sequence"/>
</dbReference>
<evidence type="ECO:0000259" key="3">
    <source>
        <dbReference type="SMART" id="SM00701"/>
    </source>
</evidence>
<evidence type="ECO:0000256" key="1">
    <source>
        <dbReference type="ARBA" id="ARBA00007553"/>
    </source>
</evidence>
<feature type="domain" description="Peptidoglycan recognition protein family" evidence="3">
    <location>
        <begin position="152"/>
        <end position="300"/>
    </location>
</feature>
<dbReference type="InterPro" id="IPR006619">
    <property type="entry name" value="PGRP_domain_met/bac"/>
</dbReference>
<dbReference type="GO" id="GO:0008270">
    <property type="term" value="F:zinc ion binding"/>
    <property type="evidence" value="ECO:0007669"/>
    <property type="project" value="InterPro"/>
</dbReference>
<dbReference type="PANTHER" id="PTHR11022">
    <property type="entry name" value="PEPTIDOGLYCAN RECOGNITION PROTEIN"/>
    <property type="match status" value="1"/>
</dbReference>
<dbReference type="OrthoDB" id="514320at2"/>
<reference evidence="4 5" key="1">
    <citation type="submission" date="2018-03" db="EMBL/GenBank/DDBJ databases">
        <title>Genomic Encyclopedia of Archaeal and Bacterial Type Strains, Phase II (KMG-II): from individual species to whole genera.</title>
        <authorList>
            <person name="Goeker M."/>
        </authorList>
    </citation>
    <scope>NUCLEOTIDE SEQUENCE [LARGE SCALE GENOMIC DNA]</scope>
    <source>
        <strain evidence="4 5">DSM 19711</strain>
    </source>
</reference>
<dbReference type="CDD" id="cd06583">
    <property type="entry name" value="PGRP"/>
    <property type="match status" value="1"/>
</dbReference>